<evidence type="ECO:0000256" key="4">
    <source>
        <dbReference type="ARBA" id="ARBA00023054"/>
    </source>
</evidence>
<feature type="region of interest" description="Disordered" evidence="9">
    <location>
        <begin position="410"/>
        <end position="575"/>
    </location>
</feature>
<dbReference type="PROSITE" id="PS00678">
    <property type="entry name" value="WD_REPEATS_1"/>
    <property type="match status" value="1"/>
</dbReference>
<keyword evidence="2 6" id="KW-0853">WD repeat</keyword>
<dbReference type="Gene3D" id="2.130.10.10">
    <property type="entry name" value="YVTN repeat-like/Quinoprotein amine dehydrogenase"/>
    <property type="match status" value="1"/>
</dbReference>
<feature type="compositionally biased region" description="Polar residues" evidence="9">
    <location>
        <begin position="526"/>
        <end position="545"/>
    </location>
</feature>
<dbReference type="InterPro" id="IPR036322">
    <property type="entry name" value="WD40_repeat_dom_sf"/>
</dbReference>
<dbReference type="Proteomes" id="UP000887565">
    <property type="component" value="Unplaced"/>
</dbReference>
<keyword evidence="4 8" id="KW-0175">Coiled coil</keyword>
<dbReference type="GO" id="GO:0007015">
    <property type="term" value="P:actin filament organization"/>
    <property type="evidence" value="ECO:0007669"/>
    <property type="project" value="TreeGrafter"/>
</dbReference>
<dbReference type="SMART" id="SM01167">
    <property type="entry name" value="DUF1900"/>
    <property type="match status" value="1"/>
</dbReference>
<evidence type="ECO:0000256" key="3">
    <source>
        <dbReference type="ARBA" id="ARBA00022737"/>
    </source>
</evidence>
<dbReference type="Pfam" id="PF16300">
    <property type="entry name" value="WD40_4"/>
    <property type="match status" value="1"/>
</dbReference>
<dbReference type="InterPro" id="IPR015943">
    <property type="entry name" value="WD40/YVTN_repeat-like_dom_sf"/>
</dbReference>
<dbReference type="Pfam" id="PF00400">
    <property type="entry name" value="WD40"/>
    <property type="match status" value="3"/>
</dbReference>
<dbReference type="PANTHER" id="PTHR10856">
    <property type="entry name" value="CORONIN"/>
    <property type="match status" value="1"/>
</dbReference>
<evidence type="ECO:0000259" key="10">
    <source>
        <dbReference type="SMART" id="SM01166"/>
    </source>
</evidence>
<feature type="repeat" description="WD" evidence="6">
    <location>
        <begin position="124"/>
        <end position="166"/>
    </location>
</feature>
<feature type="repeat" description="WD" evidence="6">
    <location>
        <begin position="167"/>
        <end position="208"/>
    </location>
</feature>
<dbReference type="FunFam" id="2.130.10.10:FF:000502">
    <property type="entry name" value="Coronin"/>
    <property type="match status" value="1"/>
</dbReference>
<feature type="coiled-coil region" evidence="8">
    <location>
        <begin position="578"/>
        <end position="612"/>
    </location>
</feature>
<dbReference type="WBParaSite" id="nRc.2.0.1.t17136-RA">
    <property type="protein sequence ID" value="nRc.2.0.1.t17136-RA"/>
    <property type="gene ID" value="nRc.2.0.1.g17136"/>
</dbReference>
<dbReference type="SMART" id="SM00320">
    <property type="entry name" value="WD40"/>
    <property type="match status" value="3"/>
</dbReference>
<feature type="compositionally biased region" description="Low complexity" evidence="9">
    <location>
        <begin position="561"/>
        <end position="572"/>
    </location>
</feature>
<dbReference type="PANTHER" id="PTHR10856:SF0">
    <property type="entry name" value="CORONIN"/>
    <property type="match status" value="1"/>
</dbReference>
<keyword evidence="3 7" id="KW-0677">Repeat</keyword>
<dbReference type="Pfam" id="PF08953">
    <property type="entry name" value="DUF1899"/>
    <property type="match status" value="1"/>
</dbReference>
<keyword evidence="5" id="KW-0009">Actin-binding</keyword>
<dbReference type="PROSITE" id="PS50294">
    <property type="entry name" value="WD_REPEATS_REGION"/>
    <property type="match status" value="1"/>
</dbReference>
<dbReference type="AlphaFoldDB" id="A0A915ITI8"/>
<feature type="compositionally biased region" description="Low complexity" evidence="9">
    <location>
        <begin position="413"/>
        <end position="422"/>
    </location>
</feature>
<comment type="similarity">
    <text evidence="1 7">Belongs to the WD repeat coronin family.</text>
</comment>
<name>A0A915ITI8_ROMCU</name>
<accession>A0A915ITI8</accession>
<evidence type="ECO:0000256" key="1">
    <source>
        <dbReference type="ARBA" id="ARBA00009482"/>
    </source>
</evidence>
<dbReference type="OMA" id="IWSINFN"/>
<feature type="domain" description="DUF1899" evidence="10">
    <location>
        <begin position="2"/>
        <end position="65"/>
    </location>
</feature>
<evidence type="ECO:0000313" key="11">
    <source>
        <dbReference type="Proteomes" id="UP000887565"/>
    </source>
</evidence>
<dbReference type="InterPro" id="IPR019775">
    <property type="entry name" value="WD40_repeat_CS"/>
</dbReference>
<feature type="compositionally biased region" description="Low complexity" evidence="9">
    <location>
        <begin position="493"/>
        <end position="507"/>
    </location>
</feature>
<dbReference type="SUPFAM" id="SSF50978">
    <property type="entry name" value="WD40 repeat-like"/>
    <property type="match status" value="1"/>
</dbReference>
<dbReference type="InterPro" id="IPR001680">
    <property type="entry name" value="WD40_rpt"/>
</dbReference>
<evidence type="ECO:0000256" key="2">
    <source>
        <dbReference type="ARBA" id="ARBA00022574"/>
    </source>
</evidence>
<dbReference type="InterPro" id="IPR015048">
    <property type="entry name" value="DUF1899"/>
</dbReference>
<organism evidence="11 12">
    <name type="scientific">Romanomermis culicivorax</name>
    <name type="common">Nematode worm</name>
    <dbReference type="NCBI Taxonomy" id="13658"/>
    <lineage>
        <taxon>Eukaryota</taxon>
        <taxon>Metazoa</taxon>
        <taxon>Ecdysozoa</taxon>
        <taxon>Nematoda</taxon>
        <taxon>Enoplea</taxon>
        <taxon>Dorylaimia</taxon>
        <taxon>Mermithida</taxon>
        <taxon>Mermithoidea</taxon>
        <taxon>Mermithidae</taxon>
        <taxon>Romanomermis</taxon>
    </lineage>
</organism>
<evidence type="ECO:0000256" key="7">
    <source>
        <dbReference type="RuleBase" id="RU280818"/>
    </source>
</evidence>
<protein>
    <recommendedName>
        <fullName evidence="7">Coronin</fullName>
    </recommendedName>
</protein>
<evidence type="ECO:0000256" key="5">
    <source>
        <dbReference type="ARBA" id="ARBA00023203"/>
    </source>
</evidence>
<dbReference type="GO" id="GO:0051015">
    <property type="term" value="F:actin filament binding"/>
    <property type="evidence" value="ECO:0007669"/>
    <property type="project" value="TreeGrafter"/>
</dbReference>
<evidence type="ECO:0000256" key="9">
    <source>
        <dbReference type="SAM" id="MobiDB-lite"/>
    </source>
</evidence>
<evidence type="ECO:0000313" key="12">
    <source>
        <dbReference type="WBParaSite" id="nRc.2.0.1.t17136-RA"/>
    </source>
</evidence>
<dbReference type="PROSITE" id="PS50082">
    <property type="entry name" value="WD_REPEATS_2"/>
    <property type="match status" value="2"/>
</dbReference>
<sequence>MQFVRQSKFRHVYCKPLKREFCVEDVRVTAITWDSLFCAVNTKFIAVIVQGSGGPFTVIPISKTGRIDKDYPIVDAHRGPCLDVCWCPFNDNVIASCSEDCTAKIWHIPDGGLTKSLKTPIVELLGHQKRVSSIVWHPTANNVLLTAGADLKIFLWNVGTAEALIEIDGHPDLIWSVDFNYNGSKIVTTCKDKQIRIIDPRSGRILQQAVGHEGVKPQRAIFLKDGKIFTTGFTKRSERVYALREENNLDVPIVSDELDTSNGVLFPLYDPDTGLLYLCGKGDSNVRYYEVNDDPPFVHFINVYGTSEPQRGIGFMPKRGLNVNENEIARIYKCTNKGLIDVLKFFVPRKSELFQDDLYPDTKSAVPALSADEWMGGKDADPILVSVRPDKQTSEKVKATIVKKSNILTNDLSSSQSSSSQQPVSMRRTAPRDEHQTTSRVSSQHLDIVAPANSGGGSSSGEISPVSPRGAKKPALTPRIDDDMGIMDYSKMSQQQQQHSQAADDSSIATRSNRFSHHEDAPPTGRSAQNRASYHQTSAGKTTNDVQRRPAGDLAASNGNSSDHSVLSRSSSCDPQQIEELVKEIQRLKTLVRGHDRRIKCLEDRLNERESKVFDD</sequence>
<evidence type="ECO:0000256" key="6">
    <source>
        <dbReference type="PROSITE-ProRule" id="PRU00221"/>
    </source>
</evidence>
<proteinExistence type="inferred from homology"/>
<reference evidence="12" key="1">
    <citation type="submission" date="2022-11" db="UniProtKB">
        <authorList>
            <consortium name="WormBaseParasite"/>
        </authorList>
    </citation>
    <scope>IDENTIFICATION</scope>
</reference>
<keyword evidence="11" id="KW-1185">Reference proteome</keyword>
<dbReference type="SMART" id="SM01166">
    <property type="entry name" value="DUF1899"/>
    <property type="match status" value="1"/>
</dbReference>
<evidence type="ECO:0000256" key="8">
    <source>
        <dbReference type="SAM" id="Coils"/>
    </source>
</evidence>
<dbReference type="InterPro" id="IPR015505">
    <property type="entry name" value="Coronin"/>
</dbReference>